<organism evidence="2 3">
    <name type="scientific">Aplosporella prunicola CBS 121167</name>
    <dbReference type="NCBI Taxonomy" id="1176127"/>
    <lineage>
        <taxon>Eukaryota</taxon>
        <taxon>Fungi</taxon>
        <taxon>Dikarya</taxon>
        <taxon>Ascomycota</taxon>
        <taxon>Pezizomycotina</taxon>
        <taxon>Dothideomycetes</taxon>
        <taxon>Dothideomycetes incertae sedis</taxon>
        <taxon>Botryosphaeriales</taxon>
        <taxon>Aplosporellaceae</taxon>
        <taxon>Aplosporella</taxon>
    </lineage>
</organism>
<reference evidence="2" key="1">
    <citation type="journal article" date="2020" name="Stud. Mycol.">
        <title>101 Dothideomycetes genomes: a test case for predicting lifestyles and emergence of pathogens.</title>
        <authorList>
            <person name="Haridas S."/>
            <person name="Albert R."/>
            <person name="Binder M."/>
            <person name="Bloem J."/>
            <person name="Labutti K."/>
            <person name="Salamov A."/>
            <person name="Andreopoulos B."/>
            <person name="Baker S."/>
            <person name="Barry K."/>
            <person name="Bills G."/>
            <person name="Bluhm B."/>
            <person name="Cannon C."/>
            <person name="Castanera R."/>
            <person name="Culley D."/>
            <person name="Daum C."/>
            <person name="Ezra D."/>
            <person name="Gonzalez J."/>
            <person name="Henrissat B."/>
            <person name="Kuo A."/>
            <person name="Liang C."/>
            <person name="Lipzen A."/>
            <person name="Lutzoni F."/>
            <person name="Magnuson J."/>
            <person name="Mondo S."/>
            <person name="Nolan M."/>
            <person name="Ohm R."/>
            <person name="Pangilinan J."/>
            <person name="Park H.-J."/>
            <person name="Ramirez L."/>
            <person name="Alfaro M."/>
            <person name="Sun H."/>
            <person name="Tritt A."/>
            <person name="Yoshinaga Y."/>
            <person name="Zwiers L.-H."/>
            <person name="Turgeon B."/>
            <person name="Goodwin S."/>
            <person name="Spatafora J."/>
            <person name="Crous P."/>
            <person name="Grigoriev I."/>
        </authorList>
    </citation>
    <scope>NUCLEOTIDE SEQUENCE</scope>
    <source>
        <strain evidence="2">CBS 121167</strain>
    </source>
</reference>
<name>A0A6A6AY11_9PEZI</name>
<accession>A0A6A6AY11</accession>
<evidence type="ECO:0000313" key="3">
    <source>
        <dbReference type="Proteomes" id="UP000799438"/>
    </source>
</evidence>
<evidence type="ECO:0000313" key="2">
    <source>
        <dbReference type="EMBL" id="KAF2135451.1"/>
    </source>
</evidence>
<feature type="chain" id="PRO_5025524887" description="Secreted protein" evidence="1">
    <location>
        <begin position="20"/>
        <end position="178"/>
    </location>
</feature>
<keyword evidence="1" id="KW-0732">Signal</keyword>
<feature type="signal peptide" evidence="1">
    <location>
        <begin position="1"/>
        <end position="19"/>
    </location>
</feature>
<sequence>MWRIARHVTCALVCFGVLHFPCPHSNIPSLPPFQMPTANGLFVASQPWCLRDLVFGGESSSSRRLLGFGLALSCCCFCCCCLSHRQHALIVAVFVLQRRRRACPTLEEEERTNKSRLLAAPPVALGLTRIALLSNAMYPSVCLSVHVGVEASSSGLQKSLLQKVTLVHFAQPPMSSSL</sequence>
<protein>
    <recommendedName>
        <fullName evidence="4">Secreted protein</fullName>
    </recommendedName>
</protein>
<dbReference type="RefSeq" id="XP_033391169.1">
    <property type="nucleotide sequence ID" value="XM_033535732.1"/>
</dbReference>
<gene>
    <name evidence="2" type="ORF">K452DRAFT_16639</name>
</gene>
<dbReference type="EMBL" id="ML995582">
    <property type="protein sequence ID" value="KAF2135451.1"/>
    <property type="molecule type" value="Genomic_DNA"/>
</dbReference>
<proteinExistence type="predicted"/>
<evidence type="ECO:0008006" key="4">
    <source>
        <dbReference type="Google" id="ProtNLM"/>
    </source>
</evidence>
<dbReference type="AlphaFoldDB" id="A0A6A6AY11"/>
<dbReference type="Proteomes" id="UP000799438">
    <property type="component" value="Unassembled WGS sequence"/>
</dbReference>
<keyword evidence="3" id="KW-1185">Reference proteome</keyword>
<dbReference type="GeneID" id="54293228"/>
<evidence type="ECO:0000256" key="1">
    <source>
        <dbReference type="SAM" id="SignalP"/>
    </source>
</evidence>